<sequence>MYNTEESGKRLKELRVKAGKTQLEVATDLGVALESISRIERGVRGASVDMIEMLKDYYGTTADFIISGIETGNDIESLLASYPEEKQQMALKILKGILENI</sequence>
<name>A0A1D3TWI0_9FIRM</name>
<evidence type="ECO:0000259" key="2">
    <source>
        <dbReference type="PROSITE" id="PS50943"/>
    </source>
</evidence>
<evidence type="ECO:0000313" key="3">
    <source>
        <dbReference type="EMBL" id="SCP98608.1"/>
    </source>
</evidence>
<dbReference type="RefSeq" id="WP_169823717.1">
    <property type="nucleotide sequence ID" value="NZ_FMKA01000023.1"/>
</dbReference>
<keyword evidence="4" id="KW-1185">Reference proteome</keyword>
<dbReference type="InterPro" id="IPR001387">
    <property type="entry name" value="Cro/C1-type_HTH"/>
</dbReference>
<dbReference type="STRING" id="1619234.SAMN05421730_102323"/>
<dbReference type="PANTHER" id="PTHR46558:SF13">
    <property type="entry name" value="HTH-TYPE TRANSCRIPTIONAL REGULATOR IMMR"/>
    <property type="match status" value="1"/>
</dbReference>
<dbReference type="SUPFAM" id="SSF47413">
    <property type="entry name" value="lambda repressor-like DNA-binding domains"/>
    <property type="match status" value="1"/>
</dbReference>
<accession>A0A1D3TWI0</accession>
<dbReference type="Pfam" id="PF01381">
    <property type="entry name" value="HTH_3"/>
    <property type="match status" value="1"/>
</dbReference>
<evidence type="ECO:0000256" key="1">
    <source>
        <dbReference type="ARBA" id="ARBA00023125"/>
    </source>
</evidence>
<dbReference type="InterPro" id="IPR010982">
    <property type="entry name" value="Lambda_DNA-bd_dom_sf"/>
</dbReference>
<protein>
    <submittedName>
        <fullName evidence="3">Helix-turn-helix</fullName>
    </submittedName>
</protein>
<reference evidence="3 4" key="1">
    <citation type="submission" date="2016-09" db="EMBL/GenBank/DDBJ databases">
        <authorList>
            <person name="Capua I."/>
            <person name="De Benedictis P."/>
            <person name="Joannis T."/>
            <person name="Lombin L.H."/>
            <person name="Cattoli G."/>
        </authorList>
    </citation>
    <scope>NUCLEOTIDE SEQUENCE [LARGE SCALE GENOMIC DNA]</scope>
    <source>
        <strain evidence="3 4">GluBS11</strain>
    </source>
</reference>
<organism evidence="3 4">
    <name type="scientific">Anaerobium acetethylicum</name>
    <dbReference type="NCBI Taxonomy" id="1619234"/>
    <lineage>
        <taxon>Bacteria</taxon>
        <taxon>Bacillati</taxon>
        <taxon>Bacillota</taxon>
        <taxon>Clostridia</taxon>
        <taxon>Lachnospirales</taxon>
        <taxon>Lachnospiraceae</taxon>
        <taxon>Anaerobium</taxon>
    </lineage>
</organism>
<proteinExistence type="predicted"/>
<dbReference type="PROSITE" id="PS50943">
    <property type="entry name" value="HTH_CROC1"/>
    <property type="match status" value="1"/>
</dbReference>
<dbReference type="PANTHER" id="PTHR46558">
    <property type="entry name" value="TRACRIPTIONAL REGULATORY PROTEIN-RELATED-RELATED"/>
    <property type="match status" value="1"/>
</dbReference>
<dbReference type="Gene3D" id="1.10.260.40">
    <property type="entry name" value="lambda repressor-like DNA-binding domains"/>
    <property type="match status" value="1"/>
</dbReference>
<dbReference type="CDD" id="cd00093">
    <property type="entry name" value="HTH_XRE"/>
    <property type="match status" value="1"/>
</dbReference>
<dbReference type="SMART" id="SM00530">
    <property type="entry name" value="HTH_XRE"/>
    <property type="match status" value="1"/>
</dbReference>
<dbReference type="EMBL" id="FMKA01000023">
    <property type="protein sequence ID" value="SCP98608.1"/>
    <property type="molecule type" value="Genomic_DNA"/>
</dbReference>
<feature type="domain" description="HTH cro/C1-type" evidence="2">
    <location>
        <begin position="11"/>
        <end position="65"/>
    </location>
</feature>
<keyword evidence="1" id="KW-0238">DNA-binding</keyword>
<dbReference type="Proteomes" id="UP000199315">
    <property type="component" value="Unassembled WGS sequence"/>
</dbReference>
<dbReference type="GO" id="GO:0003677">
    <property type="term" value="F:DNA binding"/>
    <property type="evidence" value="ECO:0007669"/>
    <property type="project" value="UniProtKB-KW"/>
</dbReference>
<gene>
    <name evidence="3" type="ORF">SAMN05421730_102323</name>
</gene>
<evidence type="ECO:0000313" key="4">
    <source>
        <dbReference type="Proteomes" id="UP000199315"/>
    </source>
</evidence>
<dbReference type="AlphaFoldDB" id="A0A1D3TWI0"/>